<dbReference type="Pfam" id="PF01166">
    <property type="entry name" value="TSC22"/>
    <property type="match status" value="1"/>
</dbReference>
<dbReference type="Proteomes" id="UP001620645">
    <property type="component" value="Unassembled WGS sequence"/>
</dbReference>
<dbReference type="PANTHER" id="PTHR12348:SF26">
    <property type="entry name" value="PROTEIN TSCT-1"/>
    <property type="match status" value="1"/>
</dbReference>
<name>A0ABD2II70_HETSC</name>
<organism evidence="3 4">
    <name type="scientific">Heterodera schachtii</name>
    <name type="common">Sugarbeet cyst nematode worm</name>
    <name type="synonym">Tylenchus schachtii</name>
    <dbReference type="NCBI Taxonomy" id="97005"/>
    <lineage>
        <taxon>Eukaryota</taxon>
        <taxon>Metazoa</taxon>
        <taxon>Ecdysozoa</taxon>
        <taxon>Nematoda</taxon>
        <taxon>Chromadorea</taxon>
        <taxon>Rhabditida</taxon>
        <taxon>Tylenchina</taxon>
        <taxon>Tylenchomorpha</taxon>
        <taxon>Tylenchoidea</taxon>
        <taxon>Heteroderidae</taxon>
        <taxon>Heteroderinae</taxon>
        <taxon>Heterodera</taxon>
    </lineage>
</organism>
<reference evidence="3 4" key="1">
    <citation type="submission" date="2024-10" db="EMBL/GenBank/DDBJ databases">
        <authorList>
            <person name="Kim D."/>
        </authorList>
    </citation>
    <scope>NUCLEOTIDE SEQUENCE [LARGE SCALE GENOMIC DNA]</scope>
    <source>
        <strain evidence="3">Taebaek</strain>
    </source>
</reference>
<dbReference type="PANTHER" id="PTHR12348">
    <property type="entry name" value="TSC22"/>
    <property type="match status" value="1"/>
</dbReference>
<evidence type="ECO:0000313" key="3">
    <source>
        <dbReference type="EMBL" id="KAL3078951.1"/>
    </source>
</evidence>
<accession>A0ABD2II70</accession>
<keyword evidence="4" id="KW-1185">Reference proteome</keyword>
<feature type="coiled-coil region" evidence="1">
    <location>
        <begin position="129"/>
        <end position="156"/>
    </location>
</feature>
<evidence type="ECO:0000256" key="1">
    <source>
        <dbReference type="SAM" id="Coils"/>
    </source>
</evidence>
<comment type="caution">
    <text evidence="3">The sequence shown here is derived from an EMBL/GenBank/DDBJ whole genome shotgun (WGS) entry which is preliminary data.</text>
</comment>
<sequence length="183" mass="19729">MLLNQFGLEQSLSFGMENVLPCSASSEDGKKQQMNGGGPTTFGISSPVPTTQQTLSASFAHGQMQFEQQKNRKLSGETRAAIARRSSSASTGAVPAAQKGDGVVAIDSKIEQAMDLVKSHLIYAVRDEIELLRARIVHLEATVIRLEAENAILREHIPRDVLDRICLPHHFPSGATSVAPIAQ</sequence>
<evidence type="ECO:0000256" key="2">
    <source>
        <dbReference type="SAM" id="MobiDB-lite"/>
    </source>
</evidence>
<dbReference type="InterPro" id="IPR000580">
    <property type="entry name" value="TSC22/Bun"/>
</dbReference>
<dbReference type="SUPFAM" id="SSF58026">
    <property type="entry name" value="Delta-sleep-inducing peptide immunoreactive peptide"/>
    <property type="match status" value="1"/>
</dbReference>
<evidence type="ECO:0000313" key="4">
    <source>
        <dbReference type="Proteomes" id="UP001620645"/>
    </source>
</evidence>
<gene>
    <name evidence="3" type="ORF">niasHS_014733</name>
</gene>
<protein>
    <submittedName>
        <fullName evidence="3">Uncharacterized protein</fullName>
    </submittedName>
</protein>
<dbReference type="EMBL" id="JBICCN010000309">
    <property type="protein sequence ID" value="KAL3078951.1"/>
    <property type="molecule type" value="Genomic_DNA"/>
</dbReference>
<dbReference type="CDD" id="cd21936">
    <property type="entry name" value="ZIP_TSC22D"/>
    <property type="match status" value="1"/>
</dbReference>
<keyword evidence="1" id="KW-0175">Coiled coil</keyword>
<dbReference type="AlphaFoldDB" id="A0ABD2II70"/>
<dbReference type="Gene3D" id="1.20.5.490">
    <property type="entry name" value="Single helix bin"/>
    <property type="match status" value="1"/>
</dbReference>
<proteinExistence type="predicted"/>
<feature type="region of interest" description="Disordered" evidence="2">
    <location>
        <begin position="23"/>
        <end position="48"/>
    </location>
</feature>